<keyword evidence="1" id="KW-0813">Transport</keyword>
<name>A0A2C6MBJ5_9FIRM</name>
<evidence type="ECO:0000313" key="6">
    <source>
        <dbReference type="Proteomes" id="UP000222564"/>
    </source>
</evidence>
<sequence>MQQNEIYALEIAKALSKQARLLIMDEPTAALTEAEKEKLFDIMQSLVNQSVSIIYISHRMEELFQICHRVTVLRDGEFIATRDIAGTSIDQLVALKDLCHRRQ</sequence>
<accession>A0A2C6MBJ5</accession>
<evidence type="ECO:0008006" key="7">
    <source>
        <dbReference type="Google" id="ProtNLM"/>
    </source>
</evidence>
<reference evidence="5 6" key="1">
    <citation type="submission" date="2013-09" db="EMBL/GenBank/DDBJ databases">
        <title>Biodegradation of hydrocarbons in the deep terrestrial subsurface : characterization of a microbial consortium composed of two Desulfotomaculum species originating from a deep geological formation.</title>
        <authorList>
            <person name="Aullo T."/>
            <person name="Berlendis S."/>
            <person name="Lascourreges J.-F."/>
            <person name="Dessort D."/>
            <person name="Saint-Laurent S."/>
            <person name="Schraauwers B."/>
            <person name="Mas J."/>
            <person name="Magot M."/>
            <person name="Ranchou-Peyruse A."/>
        </authorList>
    </citation>
    <scope>NUCLEOTIDE SEQUENCE [LARGE SCALE GENOMIC DNA]</scope>
    <source>
        <strain evidence="5 6">Bs107</strain>
    </source>
</reference>
<keyword evidence="6" id="KW-1185">Reference proteome</keyword>
<dbReference type="GO" id="GO:0005524">
    <property type="term" value="F:ATP binding"/>
    <property type="evidence" value="ECO:0007669"/>
    <property type="project" value="UniProtKB-KW"/>
</dbReference>
<protein>
    <recommendedName>
        <fullName evidence="7">ABC transporter domain-containing protein</fullName>
    </recommendedName>
</protein>
<keyword evidence="4" id="KW-0067">ATP-binding</keyword>
<gene>
    <name evidence="5" type="ORF">P378_19435</name>
</gene>
<comment type="caution">
    <text evidence="5">The sequence shown here is derived from an EMBL/GenBank/DDBJ whole genome shotgun (WGS) entry which is preliminary data.</text>
</comment>
<dbReference type="EMBL" id="AWQQ01000139">
    <property type="protein sequence ID" value="PHJ36922.1"/>
    <property type="molecule type" value="Genomic_DNA"/>
</dbReference>
<dbReference type="Proteomes" id="UP000222564">
    <property type="component" value="Unassembled WGS sequence"/>
</dbReference>
<dbReference type="Gene3D" id="3.40.50.300">
    <property type="entry name" value="P-loop containing nucleotide triphosphate hydrolases"/>
    <property type="match status" value="1"/>
</dbReference>
<organism evidence="5 6">
    <name type="scientific">Desulforamulus profundi</name>
    <dbReference type="NCBI Taxonomy" id="1383067"/>
    <lineage>
        <taxon>Bacteria</taxon>
        <taxon>Bacillati</taxon>
        <taxon>Bacillota</taxon>
        <taxon>Clostridia</taxon>
        <taxon>Eubacteriales</taxon>
        <taxon>Peptococcaceae</taxon>
        <taxon>Desulforamulus</taxon>
    </lineage>
</organism>
<proteinExistence type="predicted"/>
<keyword evidence="3" id="KW-0547">Nucleotide-binding</keyword>
<dbReference type="SUPFAM" id="SSF52540">
    <property type="entry name" value="P-loop containing nucleoside triphosphate hydrolases"/>
    <property type="match status" value="1"/>
</dbReference>
<dbReference type="AlphaFoldDB" id="A0A2C6MBJ5"/>
<dbReference type="PANTHER" id="PTHR43790:SF9">
    <property type="entry name" value="GALACTOFURANOSE TRANSPORTER ATP-BINDING PROTEIN YTFR"/>
    <property type="match status" value="1"/>
</dbReference>
<dbReference type="InterPro" id="IPR050107">
    <property type="entry name" value="ABC_carbohydrate_import_ATPase"/>
</dbReference>
<evidence type="ECO:0000256" key="2">
    <source>
        <dbReference type="ARBA" id="ARBA00022737"/>
    </source>
</evidence>
<dbReference type="InterPro" id="IPR027417">
    <property type="entry name" value="P-loop_NTPase"/>
</dbReference>
<dbReference type="PANTHER" id="PTHR43790">
    <property type="entry name" value="CARBOHYDRATE TRANSPORT ATP-BINDING PROTEIN MG119-RELATED"/>
    <property type="match status" value="1"/>
</dbReference>
<dbReference type="RefSeq" id="WP_238473389.1">
    <property type="nucleotide sequence ID" value="NZ_AWQQ01000139.1"/>
</dbReference>
<keyword evidence="2" id="KW-0677">Repeat</keyword>
<evidence type="ECO:0000256" key="1">
    <source>
        <dbReference type="ARBA" id="ARBA00022448"/>
    </source>
</evidence>
<evidence type="ECO:0000313" key="5">
    <source>
        <dbReference type="EMBL" id="PHJ36922.1"/>
    </source>
</evidence>
<evidence type="ECO:0000256" key="3">
    <source>
        <dbReference type="ARBA" id="ARBA00022741"/>
    </source>
</evidence>
<evidence type="ECO:0000256" key="4">
    <source>
        <dbReference type="ARBA" id="ARBA00022840"/>
    </source>
</evidence>